<evidence type="ECO:0000256" key="4">
    <source>
        <dbReference type="SAM" id="Phobius"/>
    </source>
</evidence>
<evidence type="ECO:0000313" key="7">
    <source>
        <dbReference type="Proteomes" id="UP000623795"/>
    </source>
</evidence>
<feature type="transmembrane region" description="Helical" evidence="4">
    <location>
        <begin position="12"/>
        <end position="31"/>
    </location>
</feature>
<dbReference type="PROSITE" id="PS50111">
    <property type="entry name" value="CHEMOTAXIS_TRANSDUC_2"/>
    <property type="match status" value="1"/>
</dbReference>
<dbReference type="Pfam" id="PF00015">
    <property type="entry name" value="MCPsignal"/>
    <property type="match status" value="1"/>
</dbReference>
<dbReference type="PANTHER" id="PTHR32089:SF112">
    <property type="entry name" value="LYSOZYME-LIKE PROTEIN-RELATED"/>
    <property type="match status" value="1"/>
</dbReference>
<feature type="domain" description="Methyl-accepting transducer" evidence="5">
    <location>
        <begin position="216"/>
        <end position="452"/>
    </location>
</feature>
<comment type="caution">
    <text evidence="6">The sequence shown here is derived from an EMBL/GenBank/DDBJ whole genome shotgun (WGS) entry which is preliminary data.</text>
</comment>
<keyword evidence="4" id="KW-0472">Membrane</keyword>
<dbReference type="SUPFAM" id="SSF58104">
    <property type="entry name" value="Methyl-accepting chemotaxis protein (MCP) signaling domain"/>
    <property type="match status" value="1"/>
</dbReference>
<reference evidence="6 7" key="1">
    <citation type="submission" date="2019-12" db="EMBL/GenBank/DDBJ databases">
        <title>Comparative genomics gives insights into the taxonomy of the Azoarcus-Aromatoleum group and reveals separate origins of nif in the plant-associated Azoarcus and non-plant-associated Aromatoleum sub-groups.</title>
        <authorList>
            <person name="Lafos M."/>
            <person name="Maluk M."/>
            <person name="Batista M."/>
            <person name="Junghare M."/>
            <person name="Carmona M."/>
            <person name="Faoro H."/>
            <person name="Cruz L.M."/>
            <person name="Battistoni F."/>
            <person name="De Souza E."/>
            <person name="Pedrosa F."/>
            <person name="Chen W.-M."/>
            <person name="Poole P.S."/>
            <person name="Dixon R.A."/>
            <person name="James E.K."/>
        </authorList>
    </citation>
    <scope>NUCLEOTIDE SEQUENCE [LARGE SCALE GENOMIC DNA]</scope>
    <source>
        <strain evidence="6 7">Td21</strain>
    </source>
</reference>
<name>A0ABX1Q006_9RHOO</name>
<dbReference type="Gene3D" id="1.10.287.950">
    <property type="entry name" value="Methyl-accepting chemotaxis protein"/>
    <property type="match status" value="1"/>
</dbReference>
<evidence type="ECO:0000313" key="6">
    <source>
        <dbReference type="EMBL" id="NMG45017.1"/>
    </source>
</evidence>
<keyword evidence="4" id="KW-1133">Transmembrane helix</keyword>
<sequence length="483" mass="50925">MIGTLNLRQRILAGYMVPLLLLIGVAVAVYLQTQRLQDLSADAIEAGRAVTAAKEAHVGIAQYQRDMRGYLIGHDRDLLESATKNIGRANENLEALASLVRDEEPRALLPELRKIVDEVVRVGDRYRELGEAGSGAKALQYYRQVNFTDLGTQVDVLIDRIEDYELRILAQRDGERARAANNLVSLTLGATLAAIVLAIGIGRTLAARSTRTISESVAQVSSASTEMAATVDEHERTVTQQVAAVSEVSATVEELGMSARQSAGQAEASAAAALQALELARHGTHAADEAAQSTAAMKEKIDSLAHRILSLSEQAGQIGGIAKLVGELASETNMLALNAAVEAARAGEQGKGFAVVASEIRKLAVQSKKSAERADALVSEIQHATNGAVMVTEDGSRSADEVMAAASRVTEAFDAITGAANNVSENAQQVMLNSKQQAAALSQVTDAMQSLAAGSRQMAAGTEQTKAGIENLKQVAHGLKAMV</sequence>
<dbReference type="InterPro" id="IPR004090">
    <property type="entry name" value="Chemotax_Me-accpt_rcpt"/>
</dbReference>
<dbReference type="SMART" id="SM00283">
    <property type="entry name" value="MA"/>
    <property type="match status" value="1"/>
</dbReference>
<organism evidence="6 7">
    <name type="scientific">Aromatoleum toluvorans</name>
    <dbReference type="NCBI Taxonomy" id="92002"/>
    <lineage>
        <taxon>Bacteria</taxon>
        <taxon>Pseudomonadati</taxon>
        <taxon>Pseudomonadota</taxon>
        <taxon>Betaproteobacteria</taxon>
        <taxon>Rhodocyclales</taxon>
        <taxon>Rhodocyclaceae</taxon>
        <taxon>Aromatoleum</taxon>
    </lineage>
</organism>
<dbReference type="PANTHER" id="PTHR32089">
    <property type="entry name" value="METHYL-ACCEPTING CHEMOTAXIS PROTEIN MCPB"/>
    <property type="match status" value="1"/>
</dbReference>
<feature type="transmembrane region" description="Helical" evidence="4">
    <location>
        <begin position="183"/>
        <end position="201"/>
    </location>
</feature>
<dbReference type="InterPro" id="IPR004089">
    <property type="entry name" value="MCPsignal_dom"/>
</dbReference>
<keyword evidence="1 3" id="KW-0807">Transducer</keyword>
<dbReference type="PRINTS" id="PR00260">
    <property type="entry name" value="CHEMTRNSDUCR"/>
</dbReference>
<dbReference type="Proteomes" id="UP000623795">
    <property type="component" value="Unassembled WGS sequence"/>
</dbReference>
<evidence type="ECO:0000256" key="2">
    <source>
        <dbReference type="ARBA" id="ARBA00029447"/>
    </source>
</evidence>
<evidence type="ECO:0000256" key="1">
    <source>
        <dbReference type="ARBA" id="ARBA00023224"/>
    </source>
</evidence>
<keyword evidence="7" id="KW-1185">Reference proteome</keyword>
<keyword evidence="4" id="KW-0812">Transmembrane</keyword>
<protein>
    <submittedName>
        <fullName evidence="6">Chemotaxis protein</fullName>
    </submittedName>
</protein>
<evidence type="ECO:0000259" key="5">
    <source>
        <dbReference type="PROSITE" id="PS50111"/>
    </source>
</evidence>
<dbReference type="RefSeq" id="WP_169256864.1">
    <property type="nucleotide sequence ID" value="NZ_WTVN01000023.1"/>
</dbReference>
<dbReference type="EMBL" id="WTVN01000023">
    <property type="protein sequence ID" value="NMG45017.1"/>
    <property type="molecule type" value="Genomic_DNA"/>
</dbReference>
<proteinExistence type="inferred from homology"/>
<comment type="similarity">
    <text evidence="2">Belongs to the methyl-accepting chemotaxis (MCP) protein family.</text>
</comment>
<dbReference type="InterPro" id="IPR007891">
    <property type="entry name" value="CHASE3"/>
</dbReference>
<accession>A0ABX1Q006</accession>
<evidence type="ECO:0000256" key="3">
    <source>
        <dbReference type="PROSITE-ProRule" id="PRU00284"/>
    </source>
</evidence>
<dbReference type="Pfam" id="PF05227">
    <property type="entry name" value="CHASE3"/>
    <property type="match status" value="1"/>
</dbReference>
<gene>
    <name evidence="6" type="ORF">GPA22_14915</name>
</gene>